<accession>A0A8J3PB44</accession>
<dbReference type="Proteomes" id="UP000630887">
    <property type="component" value="Unassembled WGS sequence"/>
</dbReference>
<proteinExistence type="predicted"/>
<feature type="compositionally biased region" description="Low complexity" evidence="1">
    <location>
        <begin position="1"/>
        <end position="36"/>
    </location>
</feature>
<comment type="caution">
    <text evidence="2">The sequence shown here is derived from an EMBL/GenBank/DDBJ whole genome shotgun (WGS) entry which is preliminary data.</text>
</comment>
<sequence length="189" mass="18788">MAAFGTAACGKGGTPAAAPTAVTSLGPSAAPSSAAPAPSPSPKAEKGFITAGGYGPYVIGLALAKADAGKLVTKKQSTAGCPGWVAGFGSGEYADVAVIFYNGELLWFSTDGKSHQTAAGAQVGAKLAEVKAMYAGAKELPGPNGEKALSVDSGKNTLFFRFSKAGVLTGIEAGDAETLEFRYTEGEGC</sequence>
<reference evidence="2 3" key="1">
    <citation type="submission" date="2021-01" db="EMBL/GenBank/DDBJ databases">
        <title>Whole genome shotgun sequence of Catellatospora coxensis NBRC 107359.</title>
        <authorList>
            <person name="Komaki H."/>
            <person name="Tamura T."/>
        </authorList>
    </citation>
    <scope>NUCLEOTIDE SEQUENCE [LARGE SCALE GENOMIC DNA]</scope>
    <source>
        <strain evidence="2 3">NBRC 107359</strain>
    </source>
</reference>
<dbReference type="EMBL" id="BONI01000079">
    <property type="protein sequence ID" value="GIG10053.1"/>
    <property type="molecule type" value="Genomic_DNA"/>
</dbReference>
<gene>
    <name evidence="2" type="ORF">Cco03nite_67530</name>
</gene>
<organism evidence="2 3">
    <name type="scientific">Catellatospora coxensis</name>
    <dbReference type="NCBI Taxonomy" id="310354"/>
    <lineage>
        <taxon>Bacteria</taxon>
        <taxon>Bacillati</taxon>
        <taxon>Actinomycetota</taxon>
        <taxon>Actinomycetes</taxon>
        <taxon>Micromonosporales</taxon>
        <taxon>Micromonosporaceae</taxon>
        <taxon>Catellatospora</taxon>
    </lineage>
</organism>
<protein>
    <submittedName>
        <fullName evidence="2">Uncharacterized protein</fullName>
    </submittedName>
</protein>
<evidence type="ECO:0000256" key="1">
    <source>
        <dbReference type="SAM" id="MobiDB-lite"/>
    </source>
</evidence>
<keyword evidence="3" id="KW-1185">Reference proteome</keyword>
<feature type="region of interest" description="Disordered" evidence="1">
    <location>
        <begin position="1"/>
        <end position="42"/>
    </location>
</feature>
<dbReference type="AlphaFoldDB" id="A0A8J3PB44"/>
<evidence type="ECO:0000313" key="3">
    <source>
        <dbReference type="Proteomes" id="UP000630887"/>
    </source>
</evidence>
<name>A0A8J3PB44_9ACTN</name>
<evidence type="ECO:0000313" key="2">
    <source>
        <dbReference type="EMBL" id="GIG10053.1"/>
    </source>
</evidence>